<feature type="transmembrane region" description="Helical" evidence="1">
    <location>
        <begin position="12"/>
        <end position="34"/>
    </location>
</feature>
<evidence type="ECO:0000313" key="3">
    <source>
        <dbReference type="Proteomes" id="UP000491237"/>
    </source>
</evidence>
<reference evidence="2 3" key="1">
    <citation type="submission" date="2019-11" db="EMBL/GenBank/DDBJ databases">
        <title>Draft Genome Sequence of Plant Growth-Promoting Rhizosphere-Associated Bacteria.</title>
        <authorList>
            <person name="Vasilyev I.Y."/>
            <person name="Radchenko V."/>
            <person name="Ilnitskaya E.V."/>
        </authorList>
    </citation>
    <scope>NUCLEOTIDE SEQUENCE [LARGE SCALE GENOMIC DNA]</scope>
    <source>
        <strain evidence="2 3">VRA_07sq_f</strain>
    </source>
</reference>
<dbReference type="EMBL" id="WKKY01000932">
    <property type="protein sequence ID" value="MSE22244.1"/>
    <property type="molecule type" value="Genomic_DNA"/>
</dbReference>
<keyword evidence="1" id="KW-1133">Transmembrane helix</keyword>
<dbReference type="Proteomes" id="UP000491237">
    <property type="component" value="Unassembled WGS sequence"/>
</dbReference>
<protein>
    <submittedName>
        <fullName evidence="2">Uncharacterized protein</fullName>
    </submittedName>
</protein>
<keyword evidence="1" id="KW-0812">Transmembrane</keyword>
<evidence type="ECO:0000313" key="2">
    <source>
        <dbReference type="EMBL" id="MSE22244.1"/>
    </source>
</evidence>
<feature type="transmembrane region" description="Helical" evidence="1">
    <location>
        <begin position="64"/>
        <end position="83"/>
    </location>
</feature>
<feature type="non-terminal residue" evidence="2">
    <location>
        <position position="91"/>
    </location>
</feature>
<evidence type="ECO:0000256" key="1">
    <source>
        <dbReference type="SAM" id="Phobius"/>
    </source>
</evidence>
<organism evidence="2 3">
    <name type="scientific">Lentilactobacillus parabuchneri</name>
    <dbReference type="NCBI Taxonomy" id="152331"/>
    <lineage>
        <taxon>Bacteria</taxon>
        <taxon>Bacillati</taxon>
        <taxon>Bacillota</taxon>
        <taxon>Bacilli</taxon>
        <taxon>Lactobacillales</taxon>
        <taxon>Lactobacillaceae</taxon>
        <taxon>Lentilactobacillus</taxon>
    </lineage>
</organism>
<comment type="caution">
    <text evidence="2">The sequence shown here is derived from an EMBL/GenBank/DDBJ whole genome shotgun (WGS) entry which is preliminary data.</text>
</comment>
<gene>
    <name evidence="2" type="ORF">GKC44_13580</name>
</gene>
<dbReference type="AlphaFoldDB" id="A0A844EP64"/>
<keyword evidence="1" id="KW-0472">Membrane</keyword>
<proteinExistence type="predicted"/>
<sequence length="91" mass="10306">MLTFNRSSLAQSVFRIISLLIIWMLFANVSFNQFFLNPQLRQLTLIGLILAVLLNEVSSPIKTFSVIAVSDVLLVILLGFLYFKTASVNIW</sequence>
<name>A0A844EP64_9LACO</name>
<accession>A0A844EP64</accession>